<sequence>MRGSSRTLRIYSSTVARIAVVQKDAVGESDRSPVASRFLNSFNFLNPRR</sequence>
<reference evidence="1 2" key="1">
    <citation type="submission" date="2017-11" db="EMBL/GenBank/DDBJ databases">
        <title>Complete genome of a free-living desiccation-tolerant cyanobacterium and its photosynthetic adaptation to extreme terrestrial habitat.</title>
        <authorList>
            <person name="Shang J."/>
        </authorList>
    </citation>
    <scope>NUCLEOTIDE SEQUENCE [LARGE SCALE GENOMIC DNA]</scope>
    <source>
        <strain evidence="1 2">CCNUN1</strain>
    </source>
</reference>
<organism evidence="1 2">
    <name type="scientific">Nostoc flagelliforme CCNUN1</name>
    <dbReference type="NCBI Taxonomy" id="2038116"/>
    <lineage>
        <taxon>Bacteria</taxon>
        <taxon>Bacillati</taxon>
        <taxon>Cyanobacteriota</taxon>
        <taxon>Cyanophyceae</taxon>
        <taxon>Nostocales</taxon>
        <taxon>Nostocaceae</taxon>
        <taxon>Nostoc</taxon>
    </lineage>
</organism>
<dbReference type="Proteomes" id="UP000232003">
    <property type="component" value="Chromosome"/>
</dbReference>
<dbReference type="RefSeq" id="WP_167407630.1">
    <property type="nucleotide sequence ID" value="NZ_CAWNNC010000001.1"/>
</dbReference>
<gene>
    <name evidence="1" type="ORF">COO91_03405</name>
</gene>
<dbReference type="AlphaFoldDB" id="A0A2K8SQ40"/>
<dbReference type="KEGG" id="nfl:COO91_03405"/>
<protein>
    <submittedName>
        <fullName evidence="1">Uncharacterized protein</fullName>
    </submittedName>
</protein>
<evidence type="ECO:0000313" key="1">
    <source>
        <dbReference type="EMBL" id="AUB37460.1"/>
    </source>
</evidence>
<keyword evidence="2" id="KW-1185">Reference proteome</keyword>
<accession>A0A2K8SQ40</accession>
<evidence type="ECO:0000313" key="2">
    <source>
        <dbReference type="Proteomes" id="UP000232003"/>
    </source>
</evidence>
<name>A0A2K8SQ40_9NOSO</name>
<proteinExistence type="predicted"/>
<dbReference type="EMBL" id="CP024785">
    <property type="protein sequence ID" value="AUB37460.1"/>
    <property type="molecule type" value="Genomic_DNA"/>
</dbReference>